<evidence type="ECO:0000256" key="3">
    <source>
        <dbReference type="ARBA" id="ARBA00023163"/>
    </source>
</evidence>
<keyword evidence="3" id="KW-0804">Transcription</keyword>
<reference evidence="6 7" key="1">
    <citation type="submission" date="2018-11" db="EMBL/GenBank/DDBJ databases">
        <authorList>
            <person name="Li F."/>
        </authorList>
    </citation>
    <scope>NUCLEOTIDE SEQUENCE [LARGE SCALE GENOMIC DNA]</scope>
    <source>
        <strain evidence="6 7">Gsoil 818</strain>
    </source>
</reference>
<accession>A0A3N0GH32</accession>
<protein>
    <submittedName>
        <fullName evidence="6">TetR/AcrR family transcriptional regulator</fullName>
    </submittedName>
</protein>
<evidence type="ECO:0000256" key="2">
    <source>
        <dbReference type="ARBA" id="ARBA00023125"/>
    </source>
</evidence>
<dbReference type="Pfam" id="PF13305">
    <property type="entry name" value="TetR_C_33"/>
    <property type="match status" value="1"/>
</dbReference>
<dbReference type="InterPro" id="IPR009057">
    <property type="entry name" value="Homeodomain-like_sf"/>
</dbReference>
<dbReference type="Proteomes" id="UP000279994">
    <property type="component" value="Unassembled WGS sequence"/>
</dbReference>
<dbReference type="InterPro" id="IPR025996">
    <property type="entry name" value="MT1864/Rv1816-like_C"/>
</dbReference>
<comment type="caution">
    <text evidence="6">The sequence shown here is derived from an EMBL/GenBank/DDBJ whole genome shotgun (WGS) entry which is preliminary data.</text>
</comment>
<dbReference type="EMBL" id="RJSF01000047">
    <property type="protein sequence ID" value="RNM11774.1"/>
    <property type="molecule type" value="Genomic_DNA"/>
</dbReference>
<keyword evidence="2 4" id="KW-0238">DNA-binding</keyword>
<feature type="DNA-binding region" description="H-T-H motif" evidence="4">
    <location>
        <begin position="38"/>
        <end position="57"/>
    </location>
</feature>
<organism evidence="6 7">
    <name type="scientific">Nocardioides pocheonensis</name>
    <dbReference type="NCBI Taxonomy" id="661485"/>
    <lineage>
        <taxon>Bacteria</taxon>
        <taxon>Bacillati</taxon>
        <taxon>Actinomycetota</taxon>
        <taxon>Actinomycetes</taxon>
        <taxon>Propionibacteriales</taxon>
        <taxon>Nocardioidaceae</taxon>
        <taxon>Nocardioides</taxon>
    </lineage>
</organism>
<evidence type="ECO:0000259" key="5">
    <source>
        <dbReference type="PROSITE" id="PS50977"/>
    </source>
</evidence>
<proteinExistence type="predicted"/>
<evidence type="ECO:0000256" key="1">
    <source>
        <dbReference type="ARBA" id="ARBA00023015"/>
    </source>
</evidence>
<keyword evidence="1" id="KW-0805">Transcription regulation</keyword>
<gene>
    <name evidence="6" type="ORF">EFL26_21715</name>
</gene>
<dbReference type="PROSITE" id="PS50977">
    <property type="entry name" value="HTH_TETR_2"/>
    <property type="match status" value="1"/>
</dbReference>
<feature type="domain" description="HTH tetR-type" evidence="5">
    <location>
        <begin position="15"/>
        <end position="75"/>
    </location>
</feature>
<name>A0A3N0GH32_9ACTN</name>
<dbReference type="RefSeq" id="WP_123225006.1">
    <property type="nucleotide sequence ID" value="NZ_RJSF01000047.1"/>
</dbReference>
<dbReference type="InterPro" id="IPR036271">
    <property type="entry name" value="Tet_transcr_reg_TetR-rel_C_sf"/>
</dbReference>
<dbReference type="InterPro" id="IPR001647">
    <property type="entry name" value="HTH_TetR"/>
</dbReference>
<dbReference type="SUPFAM" id="SSF46689">
    <property type="entry name" value="Homeodomain-like"/>
    <property type="match status" value="1"/>
</dbReference>
<dbReference type="OrthoDB" id="4709966at2"/>
<dbReference type="SUPFAM" id="SSF48498">
    <property type="entry name" value="Tetracyclin repressor-like, C-terminal domain"/>
    <property type="match status" value="1"/>
</dbReference>
<dbReference type="Gene3D" id="1.10.357.10">
    <property type="entry name" value="Tetracycline Repressor, domain 2"/>
    <property type="match status" value="1"/>
</dbReference>
<evidence type="ECO:0000313" key="6">
    <source>
        <dbReference type="EMBL" id="RNM11774.1"/>
    </source>
</evidence>
<dbReference type="GO" id="GO:0003677">
    <property type="term" value="F:DNA binding"/>
    <property type="evidence" value="ECO:0007669"/>
    <property type="project" value="UniProtKB-UniRule"/>
</dbReference>
<evidence type="ECO:0000256" key="4">
    <source>
        <dbReference type="PROSITE-ProRule" id="PRU00335"/>
    </source>
</evidence>
<evidence type="ECO:0000313" key="7">
    <source>
        <dbReference type="Proteomes" id="UP000279994"/>
    </source>
</evidence>
<sequence>MPSRRTNADSRSSSEETVRRLIGAATQLLSDKGPYEIKARAVAEIAQVSTTAVYYHLGGLPELLQAVVDRAFRELDLHFSTAVSIGDPVAELFSMALAARRLAKANPHLYDLMFGLSARGNYRAPEATSEQGGSRTGAFADAYAHLVQACARLHAQAPMCEGAEPELVASQLWSCVHGFITLELGGQFTNLHDPVREILVPMTTGVLVAAGEEPSRVAASYRVALADDGAPTEGIVGS</sequence>
<keyword evidence="7" id="KW-1185">Reference proteome</keyword>
<dbReference type="AlphaFoldDB" id="A0A3N0GH32"/>